<keyword evidence="2 4" id="KW-0732">Signal</keyword>
<evidence type="ECO:0000313" key="7">
    <source>
        <dbReference type="EMBL" id="SHE76877.1"/>
    </source>
</evidence>
<feature type="signal peptide" evidence="4">
    <location>
        <begin position="1"/>
        <end position="20"/>
    </location>
</feature>
<keyword evidence="1" id="KW-0433">Leucine-rich repeat</keyword>
<evidence type="ECO:0000256" key="1">
    <source>
        <dbReference type="ARBA" id="ARBA00022614"/>
    </source>
</evidence>
<dbReference type="PANTHER" id="PTHR47566">
    <property type="match status" value="1"/>
</dbReference>
<gene>
    <name evidence="7" type="ORF">SAMN05444408_10423</name>
</gene>
<dbReference type="Pfam" id="PF18962">
    <property type="entry name" value="Por_Secre_tail"/>
    <property type="match status" value="1"/>
</dbReference>
<evidence type="ECO:0000313" key="8">
    <source>
        <dbReference type="Proteomes" id="UP000184236"/>
    </source>
</evidence>
<evidence type="ECO:0000256" key="3">
    <source>
        <dbReference type="ARBA" id="ARBA00022737"/>
    </source>
</evidence>
<protein>
    <submittedName>
        <fullName evidence="7">Conserved repeat domain-containing protein/Por secretion system C-terminal sorting domain-containing protein</fullName>
    </submittedName>
</protein>
<keyword evidence="8" id="KW-1185">Reference proteome</keyword>
<name>A0A1M4W6P5_9FLAO</name>
<feature type="domain" description="DUF7619" evidence="6">
    <location>
        <begin position="597"/>
        <end position="723"/>
    </location>
</feature>
<reference evidence="8" key="1">
    <citation type="submission" date="2016-11" db="EMBL/GenBank/DDBJ databases">
        <authorList>
            <person name="Varghese N."/>
            <person name="Submissions S."/>
        </authorList>
    </citation>
    <scope>NUCLEOTIDE SEQUENCE [LARGE SCALE GENOMIC DNA]</scope>
    <source>
        <strain evidence="8">DSM 26898</strain>
    </source>
</reference>
<accession>A0A1M4W6P5</accession>
<dbReference type="Proteomes" id="UP000184236">
    <property type="component" value="Unassembled WGS sequence"/>
</dbReference>
<dbReference type="EMBL" id="FQVO01000004">
    <property type="protein sequence ID" value="SHE76877.1"/>
    <property type="molecule type" value="Genomic_DNA"/>
</dbReference>
<dbReference type="InterPro" id="IPR052574">
    <property type="entry name" value="CDIRP"/>
</dbReference>
<evidence type="ECO:0000259" key="5">
    <source>
        <dbReference type="Pfam" id="PF18962"/>
    </source>
</evidence>
<keyword evidence="3" id="KW-0677">Repeat</keyword>
<dbReference type="Pfam" id="PF24595">
    <property type="entry name" value="DUF7619"/>
    <property type="match status" value="1"/>
</dbReference>
<dbReference type="AlphaFoldDB" id="A0A1M4W6P5"/>
<dbReference type="InterPro" id="IPR032675">
    <property type="entry name" value="LRR_dom_sf"/>
</dbReference>
<dbReference type="OrthoDB" id="1110367at2"/>
<dbReference type="GO" id="GO:0035591">
    <property type="term" value="F:signaling adaptor activity"/>
    <property type="evidence" value="ECO:0007669"/>
    <property type="project" value="TreeGrafter"/>
</dbReference>
<dbReference type="PANTHER" id="PTHR47566:SF1">
    <property type="entry name" value="PROTEIN NUD1"/>
    <property type="match status" value="1"/>
</dbReference>
<organism evidence="7 8">
    <name type="scientific">Chryseobacterium takakiae</name>
    <dbReference type="NCBI Taxonomy" id="1302685"/>
    <lineage>
        <taxon>Bacteria</taxon>
        <taxon>Pseudomonadati</taxon>
        <taxon>Bacteroidota</taxon>
        <taxon>Flavobacteriia</taxon>
        <taxon>Flavobacteriales</taxon>
        <taxon>Weeksellaceae</taxon>
        <taxon>Chryseobacterium group</taxon>
        <taxon>Chryseobacterium</taxon>
    </lineage>
</organism>
<proteinExistence type="predicted"/>
<dbReference type="SUPFAM" id="SSF52058">
    <property type="entry name" value="L domain-like"/>
    <property type="match status" value="1"/>
</dbReference>
<sequence>MKKKLSLLFLLLAIVTKAQIINIPDANFKAKLLSSSPANTVAKNLSGNYFAIDANGDGEIQQTEAEQVKYLDIFSSNIYSLIGIISFINLQYLSCSSNLLSSLDVHGLINLQFLDCTGNQLTLLNVQGLTNLLYLYCPYNQLTSLNAQGLTNLQFLDCEGNQLTSLNVQSTNLVELLCNDNQLTSLNIQGLTNLQLLGCHSNQLTSLNLQGITNLQVLFGMGNQLTSLNVQGCINLLKLYCNGNQLTSLNVQGLTNLVELYCDENQINSLNTQGCIALKYLGCHNNQLTSLNVEGCIALQNLWCMNNQLSSLFLKNGSGEIVDFNNNPSLQYVCADDSQIPAIQSSLASQGLTNVNINTYCSFVPGGSYNTITGLVRFDENNNGCDTNDEIFEHMKLKISDGTTGETFVKNNGKYDFYTQAGNFTVTAEPENPALFTVTPATFSTSFPNNNNNIFTQDLCVTKNGNANDLEVVIAPLTNAVPGFDAKYKVMWRNKGNTILSGNVTFTFNASKMDFVSSALPSAVSGNQITFNFTNLKPYANTASEVTFNIHPPTHPTNPANAGDQLNFVASLGVVPGDINPADNTFNYQQTVINSFDPNDIVCLQGNTIPAVMIGNYLHYVVNFENLGTAPATNIVVEMDINPADFDISSLQLQNASHQVYTKVTGNKAEFMMKSANLGSGGHGNILLKMKSKGTLNPGDQLMNKANIYFDYNFPIKTNDAITNIAGVLKVEENLNTTSTEVYPNPTKGEVNINAESEIKAVEVYDNAGRIIQKQIGINARKTTLTIRNENTGVFYLKIVTDKGSMVKKVIKN</sequence>
<dbReference type="InterPro" id="IPR055353">
    <property type="entry name" value="DUF7619"/>
</dbReference>
<dbReference type="RefSeq" id="WP_072884045.1">
    <property type="nucleotide sequence ID" value="NZ_FQVO01000004.1"/>
</dbReference>
<dbReference type="NCBIfam" id="TIGR04183">
    <property type="entry name" value="Por_Secre_tail"/>
    <property type="match status" value="1"/>
</dbReference>
<evidence type="ECO:0000256" key="2">
    <source>
        <dbReference type="ARBA" id="ARBA00022729"/>
    </source>
</evidence>
<evidence type="ECO:0000256" key="4">
    <source>
        <dbReference type="SAM" id="SignalP"/>
    </source>
</evidence>
<dbReference type="STRING" id="1302685.SAMN05444408_10423"/>
<evidence type="ECO:0000259" key="6">
    <source>
        <dbReference type="Pfam" id="PF24595"/>
    </source>
</evidence>
<feature type="domain" description="Secretion system C-terminal sorting" evidence="5">
    <location>
        <begin position="742"/>
        <end position="811"/>
    </location>
</feature>
<feature type="chain" id="PRO_5011979403" evidence="4">
    <location>
        <begin position="21"/>
        <end position="813"/>
    </location>
</feature>
<dbReference type="InterPro" id="IPR026444">
    <property type="entry name" value="Secre_tail"/>
</dbReference>
<dbReference type="Gene3D" id="3.80.10.10">
    <property type="entry name" value="Ribonuclease Inhibitor"/>
    <property type="match status" value="2"/>
</dbReference>